<dbReference type="InterPro" id="IPR013078">
    <property type="entry name" value="His_Pase_superF_clade-1"/>
</dbReference>
<dbReference type="EC" id="5.4.2.11" evidence="2"/>
<dbReference type="Gene3D" id="3.40.50.1240">
    <property type="entry name" value="Phosphoglycerate mutase-like"/>
    <property type="match status" value="1"/>
</dbReference>
<dbReference type="PANTHER" id="PTHR46517:SF1">
    <property type="entry name" value="FRUCTOSE-2,6-BISPHOSPHATASE TIGAR"/>
    <property type="match status" value="1"/>
</dbReference>
<dbReference type="GO" id="GO:0005829">
    <property type="term" value="C:cytosol"/>
    <property type="evidence" value="ECO:0007669"/>
    <property type="project" value="TreeGrafter"/>
</dbReference>
<dbReference type="GO" id="GO:0004331">
    <property type="term" value="F:fructose-2,6-bisphosphate 2-phosphatase activity"/>
    <property type="evidence" value="ECO:0007669"/>
    <property type="project" value="TreeGrafter"/>
</dbReference>
<dbReference type="InterPro" id="IPR029033">
    <property type="entry name" value="His_PPase_superfam"/>
</dbReference>
<organism evidence="2">
    <name type="scientific">bioreactor metagenome</name>
    <dbReference type="NCBI Taxonomy" id="1076179"/>
    <lineage>
        <taxon>unclassified sequences</taxon>
        <taxon>metagenomes</taxon>
        <taxon>ecological metagenomes</taxon>
    </lineage>
</organism>
<gene>
    <name evidence="2" type="primary">gpmA_5</name>
    <name evidence="2" type="ORF">SDC9_42524</name>
</gene>
<dbReference type="InterPro" id="IPR001345">
    <property type="entry name" value="PG/BPGM_mutase_AS"/>
</dbReference>
<keyword evidence="1" id="KW-0378">Hydrolase</keyword>
<dbReference type="CDD" id="cd07067">
    <property type="entry name" value="HP_PGM_like"/>
    <property type="match status" value="1"/>
</dbReference>
<dbReference type="GO" id="GO:0004619">
    <property type="term" value="F:phosphoglycerate mutase activity"/>
    <property type="evidence" value="ECO:0007669"/>
    <property type="project" value="UniProtKB-EC"/>
</dbReference>
<dbReference type="AlphaFoldDB" id="A0A644VYF4"/>
<evidence type="ECO:0000256" key="1">
    <source>
        <dbReference type="ARBA" id="ARBA00022801"/>
    </source>
</evidence>
<dbReference type="InterPro" id="IPR051695">
    <property type="entry name" value="Phosphoglycerate_Mutase"/>
</dbReference>
<dbReference type="PANTHER" id="PTHR46517">
    <property type="entry name" value="FRUCTOSE-2,6-BISPHOSPHATASE TIGAR"/>
    <property type="match status" value="1"/>
</dbReference>
<reference evidence="2" key="1">
    <citation type="submission" date="2019-08" db="EMBL/GenBank/DDBJ databases">
        <authorList>
            <person name="Kucharzyk K."/>
            <person name="Murdoch R.W."/>
            <person name="Higgins S."/>
            <person name="Loffler F."/>
        </authorList>
    </citation>
    <scope>NUCLEOTIDE SEQUENCE</scope>
</reference>
<dbReference type="Pfam" id="PF00300">
    <property type="entry name" value="His_Phos_1"/>
    <property type="match status" value="1"/>
</dbReference>
<dbReference type="GO" id="GO:0045820">
    <property type="term" value="P:negative regulation of glycolytic process"/>
    <property type="evidence" value="ECO:0007669"/>
    <property type="project" value="TreeGrafter"/>
</dbReference>
<keyword evidence="2" id="KW-0413">Isomerase</keyword>
<dbReference type="PROSITE" id="PS00175">
    <property type="entry name" value="PG_MUTASE"/>
    <property type="match status" value="1"/>
</dbReference>
<accession>A0A644VYF4</accession>
<dbReference type="GO" id="GO:0043456">
    <property type="term" value="P:regulation of pentose-phosphate shunt"/>
    <property type="evidence" value="ECO:0007669"/>
    <property type="project" value="TreeGrafter"/>
</dbReference>
<proteinExistence type="predicted"/>
<dbReference type="SUPFAM" id="SSF53254">
    <property type="entry name" value="Phosphoglycerate mutase-like"/>
    <property type="match status" value="1"/>
</dbReference>
<protein>
    <submittedName>
        <fullName evidence="2">2,3-bisphosphoglycerate-dependent phosphoglycerate mutase</fullName>
        <ecNumber evidence="2">5.4.2.11</ecNumber>
    </submittedName>
</protein>
<sequence>MKVVLVRHGETIENREGICQGQTEGRLSELGVLQAWLTAGELKNTNIDLCISSDLKRAIETAEIILTGRDIYIDKEPSLRERNYGKLQGRHFSDFSITPDLMENMESEEELKNRVSFIVRLLKRSPLSSNVLIVSHGITLRILILSLIENSEKCDLVNSEKIDNCSITILERDDSGHFTIKEFNNTNHLKTNCL</sequence>
<comment type="caution">
    <text evidence="2">The sequence shown here is derived from an EMBL/GenBank/DDBJ whole genome shotgun (WGS) entry which is preliminary data.</text>
</comment>
<evidence type="ECO:0000313" key="2">
    <source>
        <dbReference type="EMBL" id="MPL96346.1"/>
    </source>
</evidence>
<dbReference type="SMART" id="SM00855">
    <property type="entry name" value="PGAM"/>
    <property type="match status" value="1"/>
</dbReference>
<name>A0A644VYF4_9ZZZZ</name>
<dbReference type="EMBL" id="VSSQ01000505">
    <property type="protein sequence ID" value="MPL96346.1"/>
    <property type="molecule type" value="Genomic_DNA"/>
</dbReference>